<feature type="compositionally biased region" description="Basic and acidic residues" evidence="5">
    <location>
        <begin position="383"/>
        <end position="393"/>
    </location>
</feature>
<dbReference type="Pfam" id="PF01494">
    <property type="entry name" value="FAD_binding_3"/>
    <property type="match status" value="2"/>
</dbReference>
<dbReference type="Proteomes" id="UP000250235">
    <property type="component" value="Unassembled WGS sequence"/>
</dbReference>
<keyword evidence="1" id="KW-0285">Flavoprotein</keyword>
<accession>A0A2Z7A0J0</accession>
<dbReference type="SUPFAM" id="SSF51905">
    <property type="entry name" value="FAD/NAD(P)-binding domain"/>
    <property type="match status" value="1"/>
</dbReference>
<dbReference type="PRINTS" id="PR00420">
    <property type="entry name" value="RNGMNOXGNASE"/>
</dbReference>
<dbReference type="OrthoDB" id="2017387at2759"/>
<evidence type="ECO:0000259" key="6">
    <source>
        <dbReference type="Pfam" id="PF01494"/>
    </source>
</evidence>
<keyword evidence="4" id="KW-0503">Monooxygenase</keyword>
<keyword evidence="2" id="KW-0274">FAD</keyword>
<evidence type="ECO:0000256" key="2">
    <source>
        <dbReference type="ARBA" id="ARBA00022827"/>
    </source>
</evidence>
<dbReference type="GO" id="GO:0071949">
    <property type="term" value="F:FAD binding"/>
    <property type="evidence" value="ECO:0007669"/>
    <property type="project" value="InterPro"/>
</dbReference>
<sequence>MDWDIVISGAGLGGLCATSGLRRAGFRVLVLERDPSAFSRKQGYRININLAGDAALQKCLPAPHCALYRDTSHRQLDPSVDIFTPDLRLVAHREAEMPASGLPPTAVDRATLRAILLDAAGSVQFGAEVVDAIQQDNEVEVRLADGTRVTCGLLIGADGASSTLRRRILPGRDPQPLGSVAIYGKAPLDTGRLTWLPRGILQQRFVGVTDGAGTTLALGAWQPRRDPLEAAGALAPGVCLPGTAPFVMWVVLAPSEAVPGVVSRPEELHRFAMDALQGWDPTAVQFVRAADVPATFRIPLRAVPSVPVWSTGRITFLGDAVHAMSPAGGEGANTAMTDAASLVDALKAEGIGGVAAYENQMRQRARLALERSANYGRPASDGDADRTGASRYA</sequence>
<dbReference type="Gene3D" id="3.50.50.60">
    <property type="entry name" value="FAD/NAD(P)-binding domain"/>
    <property type="match status" value="1"/>
</dbReference>
<dbReference type="GO" id="GO:0004497">
    <property type="term" value="F:monooxygenase activity"/>
    <property type="evidence" value="ECO:0007669"/>
    <property type="project" value="UniProtKB-KW"/>
</dbReference>
<evidence type="ECO:0000256" key="5">
    <source>
        <dbReference type="SAM" id="MobiDB-lite"/>
    </source>
</evidence>
<feature type="region of interest" description="Disordered" evidence="5">
    <location>
        <begin position="370"/>
        <end position="393"/>
    </location>
</feature>
<evidence type="ECO:0000256" key="1">
    <source>
        <dbReference type="ARBA" id="ARBA00022630"/>
    </source>
</evidence>
<organism evidence="7 8">
    <name type="scientific">Dorcoceras hygrometricum</name>
    <dbReference type="NCBI Taxonomy" id="472368"/>
    <lineage>
        <taxon>Eukaryota</taxon>
        <taxon>Viridiplantae</taxon>
        <taxon>Streptophyta</taxon>
        <taxon>Embryophyta</taxon>
        <taxon>Tracheophyta</taxon>
        <taxon>Spermatophyta</taxon>
        <taxon>Magnoliopsida</taxon>
        <taxon>eudicotyledons</taxon>
        <taxon>Gunneridae</taxon>
        <taxon>Pentapetalae</taxon>
        <taxon>asterids</taxon>
        <taxon>lamiids</taxon>
        <taxon>Lamiales</taxon>
        <taxon>Gesneriaceae</taxon>
        <taxon>Didymocarpoideae</taxon>
        <taxon>Trichosporeae</taxon>
        <taxon>Loxocarpinae</taxon>
        <taxon>Dorcoceras</taxon>
    </lineage>
</organism>
<dbReference type="EMBL" id="KV020122">
    <property type="protein sequence ID" value="KZV15128.1"/>
    <property type="molecule type" value="Genomic_DNA"/>
</dbReference>
<keyword evidence="3" id="KW-0560">Oxidoreductase</keyword>
<dbReference type="PANTHER" id="PTHR47178">
    <property type="entry name" value="MONOOXYGENASE, FAD-BINDING"/>
    <property type="match status" value="1"/>
</dbReference>
<dbReference type="PANTHER" id="PTHR47178:SF5">
    <property type="entry name" value="FAD-BINDING DOMAIN-CONTAINING PROTEIN"/>
    <property type="match status" value="1"/>
</dbReference>
<proteinExistence type="predicted"/>
<feature type="domain" description="FAD-binding" evidence="6">
    <location>
        <begin position="4"/>
        <end position="168"/>
    </location>
</feature>
<reference evidence="7 8" key="1">
    <citation type="journal article" date="2015" name="Proc. Natl. Acad. Sci. U.S.A.">
        <title>The resurrection genome of Boea hygrometrica: A blueprint for survival of dehydration.</title>
        <authorList>
            <person name="Xiao L."/>
            <person name="Yang G."/>
            <person name="Zhang L."/>
            <person name="Yang X."/>
            <person name="Zhao S."/>
            <person name="Ji Z."/>
            <person name="Zhou Q."/>
            <person name="Hu M."/>
            <person name="Wang Y."/>
            <person name="Chen M."/>
            <person name="Xu Y."/>
            <person name="Jin H."/>
            <person name="Xiao X."/>
            <person name="Hu G."/>
            <person name="Bao F."/>
            <person name="Hu Y."/>
            <person name="Wan P."/>
            <person name="Li L."/>
            <person name="Deng X."/>
            <person name="Kuang T."/>
            <person name="Xiang C."/>
            <person name="Zhu J.K."/>
            <person name="Oliver M.J."/>
            <person name="He Y."/>
        </authorList>
    </citation>
    <scope>NUCLEOTIDE SEQUENCE [LARGE SCALE GENOMIC DNA]</scope>
    <source>
        <strain evidence="8">cv. XS01</strain>
    </source>
</reference>
<dbReference type="AlphaFoldDB" id="A0A2Z7A0J0"/>
<evidence type="ECO:0000256" key="3">
    <source>
        <dbReference type="ARBA" id="ARBA00023002"/>
    </source>
</evidence>
<name>A0A2Z7A0J0_9LAMI</name>
<keyword evidence="8" id="KW-1185">Reference proteome</keyword>
<gene>
    <name evidence="7" type="ORF">F511_34787</name>
</gene>
<evidence type="ECO:0000256" key="4">
    <source>
        <dbReference type="ARBA" id="ARBA00023033"/>
    </source>
</evidence>
<dbReference type="InterPro" id="IPR036188">
    <property type="entry name" value="FAD/NAD-bd_sf"/>
</dbReference>
<evidence type="ECO:0000313" key="7">
    <source>
        <dbReference type="EMBL" id="KZV15128.1"/>
    </source>
</evidence>
<evidence type="ECO:0000313" key="8">
    <source>
        <dbReference type="Proteomes" id="UP000250235"/>
    </source>
</evidence>
<protein>
    <recommendedName>
        <fullName evidence="6">FAD-binding domain-containing protein</fullName>
    </recommendedName>
</protein>
<dbReference type="InterPro" id="IPR002938">
    <property type="entry name" value="FAD-bd"/>
</dbReference>
<feature type="domain" description="FAD-binding" evidence="6">
    <location>
        <begin position="309"/>
        <end position="349"/>
    </location>
</feature>